<dbReference type="PIRSF" id="PIRSF005917">
    <property type="entry name" value="MTase_YraL"/>
    <property type="match status" value="1"/>
</dbReference>
<dbReference type="RefSeq" id="WP_116693529.1">
    <property type="nucleotide sequence ID" value="NZ_QEHR01000002.1"/>
</dbReference>
<dbReference type="OrthoDB" id="7061662at2"/>
<sequence>MKPQKGNLYLIPCPLGETPPLEVLPLHIKKAVEHIDHYIVEHEKNARRFIKSIVPRKSQPDLQFKLINKFTDESEIPKMLAPCLEGIDVGVISDAGCPGIADPGAGVVEQAHLQGVKVVPLVGPSSILMAMMASGFNGQNFAFNGYLPIDKRERKNAIKRLEKLSAEYDQSQLFIETPYRNNQMLESLITTLQPQTKICVACDITLPSEFIKTDTAENWKNKKVDLNKRPTLFIVHKQ</sequence>
<dbReference type="CDD" id="cd11649">
    <property type="entry name" value="RsmI_like"/>
    <property type="match status" value="1"/>
</dbReference>
<dbReference type="AlphaFoldDB" id="A0A2U0I5Y2"/>
<keyword evidence="3 7" id="KW-0489">Methyltransferase</keyword>
<feature type="domain" description="Tetrapyrrole methylase" evidence="6">
    <location>
        <begin position="65"/>
        <end position="217"/>
    </location>
</feature>
<evidence type="ECO:0000259" key="6">
    <source>
        <dbReference type="Pfam" id="PF00590"/>
    </source>
</evidence>
<dbReference type="PANTHER" id="PTHR46111">
    <property type="entry name" value="RIBOSOMAL RNA SMALL SUBUNIT METHYLTRANSFERASE I"/>
    <property type="match status" value="1"/>
</dbReference>
<evidence type="ECO:0000256" key="3">
    <source>
        <dbReference type="ARBA" id="ARBA00022603"/>
    </source>
</evidence>
<dbReference type="InterPro" id="IPR014776">
    <property type="entry name" value="4pyrrole_Mease_sub2"/>
</dbReference>
<protein>
    <submittedName>
        <fullName evidence="7">SAM-dependent methyltransferase</fullName>
    </submittedName>
</protein>
<evidence type="ECO:0000313" key="8">
    <source>
        <dbReference type="Proteomes" id="UP000245962"/>
    </source>
</evidence>
<dbReference type="InterPro" id="IPR014777">
    <property type="entry name" value="4pyrrole_Mease_sub1"/>
</dbReference>
<dbReference type="InterPro" id="IPR008189">
    <property type="entry name" value="rRNA_ssu_MeTfrase_I"/>
</dbReference>
<keyword evidence="2" id="KW-0698">rRNA processing</keyword>
<keyword evidence="8" id="KW-1185">Reference proteome</keyword>
<dbReference type="EMBL" id="QEHR01000002">
    <property type="protein sequence ID" value="PVW16516.1"/>
    <property type="molecule type" value="Genomic_DNA"/>
</dbReference>
<reference evidence="7 8" key="1">
    <citation type="submission" date="2018-04" db="EMBL/GenBank/DDBJ databases">
        <title>Marixanthomonas spongiae HN-E44 sp. nov., isolated from a marine sponge.</title>
        <authorList>
            <person name="Luo L."/>
            <person name="Zhuang L."/>
        </authorList>
    </citation>
    <scope>NUCLEOTIDE SEQUENCE [LARGE SCALE GENOMIC DNA]</scope>
    <source>
        <strain evidence="7 8">HN-E44</strain>
    </source>
</reference>
<dbReference type="InterPro" id="IPR035996">
    <property type="entry name" value="4pyrrol_Methylase_sf"/>
</dbReference>
<organism evidence="7 8">
    <name type="scientific">Marixanthomonas spongiae</name>
    <dbReference type="NCBI Taxonomy" id="2174845"/>
    <lineage>
        <taxon>Bacteria</taxon>
        <taxon>Pseudomonadati</taxon>
        <taxon>Bacteroidota</taxon>
        <taxon>Flavobacteriia</taxon>
        <taxon>Flavobacteriales</taxon>
        <taxon>Flavobacteriaceae</taxon>
        <taxon>Marixanthomonas</taxon>
    </lineage>
</organism>
<evidence type="ECO:0000256" key="1">
    <source>
        <dbReference type="ARBA" id="ARBA00022490"/>
    </source>
</evidence>
<dbReference type="PANTHER" id="PTHR46111:SF2">
    <property type="entry name" value="SAM-DEPENDENT METHYLTRANSFERASE"/>
    <property type="match status" value="1"/>
</dbReference>
<dbReference type="Gene3D" id="3.40.1010.10">
    <property type="entry name" value="Cobalt-precorrin-4 Transmethylase, Domain 1"/>
    <property type="match status" value="1"/>
</dbReference>
<evidence type="ECO:0000313" key="7">
    <source>
        <dbReference type="EMBL" id="PVW16516.1"/>
    </source>
</evidence>
<name>A0A2U0I5Y2_9FLAO</name>
<keyword evidence="5" id="KW-0949">S-adenosyl-L-methionine</keyword>
<dbReference type="Pfam" id="PF00590">
    <property type="entry name" value="TP_methylase"/>
    <property type="match status" value="1"/>
</dbReference>
<dbReference type="Proteomes" id="UP000245962">
    <property type="component" value="Unassembled WGS sequence"/>
</dbReference>
<dbReference type="Gene3D" id="3.30.950.10">
    <property type="entry name" value="Methyltransferase, Cobalt-precorrin-4 Transmethylase, Domain 2"/>
    <property type="match status" value="1"/>
</dbReference>
<proteinExistence type="predicted"/>
<gene>
    <name evidence="7" type="ORF">DDV96_04500</name>
</gene>
<dbReference type="GO" id="GO:0008168">
    <property type="term" value="F:methyltransferase activity"/>
    <property type="evidence" value="ECO:0007669"/>
    <property type="project" value="UniProtKB-KW"/>
</dbReference>
<dbReference type="GO" id="GO:0006364">
    <property type="term" value="P:rRNA processing"/>
    <property type="evidence" value="ECO:0007669"/>
    <property type="project" value="UniProtKB-KW"/>
</dbReference>
<dbReference type="GO" id="GO:0032259">
    <property type="term" value="P:methylation"/>
    <property type="evidence" value="ECO:0007669"/>
    <property type="project" value="UniProtKB-KW"/>
</dbReference>
<evidence type="ECO:0000256" key="2">
    <source>
        <dbReference type="ARBA" id="ARBA00022552"/>
    </source>
</evidence>
<keyword evidence="1" id="KW-0963">Cytoplasm</keyword>
<evidence type="ECO:0000256" key="4">
    <source>
        <dbReference type="ARBA" id="ARBA00022679"/>
    </source>
</evidence>
<dbReference type="InterPro" id="IPR000878">
    <property type="entry name" value="4pyrrol_Mease"/>
</dbReference>
<comment type="caution">
    <text evidence="7">The sequence shown here is derived from an EMBL/GenBank/DDBJ whole genome shotgun (WGS) entry which is preliminary data.</text>
</comment>
<keyword evidence="4 7" id="KW-0808">Transferase</keyword>
<dbReference type="SUPFAM" id="SSF53790">
    <property type="entry name" value="Tetrapyrrole methylase"/>
    <property type="match status" value="1"/>
</dbReference>
<accession>A0A2U0I5Y2</accession>
<evidence type="ECO:0000256" key="5">
    <source>
        <dbReference type="ARBA" id="ARBA00022691"/>
    </source>
</evidence>